<name>A0A392PXX5_9FABA</name>
<dbReference type="AlphaFoldDB" id="A0A392PXX5"/>
<feature type="non-terminal residue" evidence="2">
    <location>
        <position position="75"/>
    </location>
</feature>
<sequence length="75" mass="8361">PQELQFDPEIEKTARAIRKATREAQASRGTVLTRDTPDCQGRTAATMEDEQVPPVPQPPRRTLGDYGRRDNDALA</sequence>
<evidence type="ECO:0000313" key="2">
    <source>
        <dbReference type="EMBL" id="MCI16664.1"/>
    </source>
</evidence>
<evidence type="ECO:0000256" key="1">
    <source>
        <dbReference type="SAM" id="MobiDB-lite"/>
    </source>
</evidence>
<protein>
    <submittedName>
        <fullName evidence="2">Uncharacterized protein</fullName>
    </submittedName>
</protein>
<evidence type="ECO:0000313" key="3">
    <source>
        <dbReference type="Proteomes" id="UP000265520"/>
    </source>
</evidence>
<feature type="region of interest" description="Disordered" evidence="1">
    <location>
        <begin position="19"/>
        <end position="75"/>
    </location>
</feature>
<dbReference type="EMBL" id="LXQA010101910">
    <property type="protein sequence ID" value="MCI16664.1"/>
    <property type="molecule type" value="Genomic_DNA"/>
</dbReference>
<organism evidence="2 3">
    <name type="scientific">Trifolium medium</name>
    <dbReference type="NCBI Taxonomy" id="97028"/>
    <lineage>
        <taxon>Eukaryota</taxon>
        <taxon>Viridiplantae</taxon>
        <taxon>Streptophyta</taxon>
        <taxon>Embryophyta</taxon>
        <taxon>Tracheophyta</taxon>
        <taxon>Spermatophyta</taxon>
        <taxon>Magnoliopsida</taxon>
        <taxon>eudicotyledons</taxon>
        <taxon>Gunneridae</taxon>
        <taxon>Pentapetalae</taxon>
        <taxon>rosids</taxon>
        <taxon>fabids</taxon>
        <taxon>Fabales</taxon>
        <taxon>Fabaceae</taxon>
        <taxon>Papilionoideae</taxon>
        <taxon>50 kb inversion clade</taxon>
        <taxon>NPAAA clade</taxon>
        <taxon>Hologalegina</taxon>
        <taxon>IRL clade</taxon>
        <taxon>Trifolieae</taxon>
        <taxon>Trifolium</taxon>
    </lineage>
</organism>
<reference evidence="2 3" key="1">
    <citation type="journal article" date="2018" name="Front. Plant Sci.">
        <title>Red Clover (Trifolium pratense) and Zigzag Clover (T. medium) - A Picture of Genomic Similarities and Differences.</title>
        <authorList>
            <person name="Dluhosova J."/>
            <person name="Istvanek J."/>
            <person name="Nedelnik J."/>
            <person name="Repkova J."/>
        </authorList>
    </citation>
    <scope>NUCLEOTIDE SEQUENCE [LARGE SCALE GENOMIC DNA]</scope>
    <source>
        <strain evidence="3">cv. 10/8</strain>
        <tissue evidence="2">Leaf</tissue>
    </source>
</reference>
<comment type="caution">
    <text evidence="2">The sequence shown here is derived from an EMBL/GenBank/DDBJ whole genome shotgun (WGS) entry which is preliminary data.</text>
</comment>
<proteinExistence type="predicted"/>
<feature type="non-terminal residue" evidence="2">
    <location>
        <position position="1"/>
    </location>
</feature>
<feature type="compositionally biased region" description="Basic and acidic residues" evidence="1">
    <location>
        <begin position="62"/>
        <end position="75"/>
    </location>
</feature>
<dbReference type="Proteomes" id="UP000265520">
    <property type="component" value="Unassembled WGS sequence"/>
</dbReference>
<keyword evidence="3" id="KW-1185">Reference proteome</keyword>
<accession>A0A392PXX5</accession>